<dbReference type="RefSeq" id="WP_188738454.1">
    <property type="nucleotide sequence ID" value="NZ_BMLW01000023.1"/>
</dbReference>
<keyword evidence="1" id="KW-1133">Transmembrane helix</keyword>
<accession>A0ABQ2P3P9</accession>
<sequence length="98" mass="11283">MNETYLGHTLHQKAKDAENKIKEKTYDMKEKVQLSISKTKYKLSRQKNRYVDDNYISIAIASFLVAVSLFTATSWLFYLGVGSILINAVLLIFTFIKN</sequence>
<dbReference type="EMBL" id="BMLW01000023">
    <property type="protein sequence ID" value="GGP16931.1"/>
    <property type="molecule type" value="Genomic_DNA"/>
</dbReference>
<comment type="caution">
    <text evidence="2">The sequence shown here is derived from an EMBL/GenBank/DDBJ whole genome shotgun (WGS) entry which is preliminary data.</text>
</comment>
<reference evidence="3" key="1">
    <citation type="journal article" date="2019" name="Int. J. Syst. Evol. Microbiol.">
        <title>The Global Catalogue of Microorganisms (GCM) 10K type strain sequencing project: providing services to taxonomists for standard genome sequencing and annotation.</title>
        <authorList>
            <consortium name="The Broad Institute Genomics Platform"/>
            <consortium name="The Broad Institute Genome Sequencing Center for Infectious Disease"/>
            <person name="Wu L."/>
            <person name="Ma J."/>
        </authorList>
    </citation>
    <scope>NUCLEOTIDE SEQUENCE [LARGE SCALE GENOMIC DNA]</scope>
    <source>
        <strain evidence="3">CGMCC 1.7693</strain>
    </source>
</reference>
<evidence type="ECO:0000313" key="3">
    <source>
        <dbReference type="Proteomes" id="UP000641206"/>
    </source>
</evidence>
<evidence type="ECO:0000313" key="2">
    <source>
        <dbReference type="EMBL" id="GGP16931.1"/>
    </source>
</evidence>
<keyword evidence="1" id="KW-0812">Transmembrane</keyword>
<feature type="transmembrane region" description="Helical" evidence="1">
    <location>
        <begin position="50"/>
        <end position="70"/>
    </location>
</feature>
<dbReference type="Proteomes" id="UP000641206">
    <property type="component" value="Unassembled WGS sequence"/>
</dbReference>
<name>A0ABQ2P3P9_9BACI</name>
<protein>
    <submittedName>
        <fullName evidence="2">Uncharacterized protein</fullName>
    </submittedName>
</protein>
<proteinExistence type="predicted"/>
<feature type="transmembrane region" description="Helical" evidence="1">
    <location>
        <begin position="76"/>
        <end position="96"/>
    </location>
</feature>
<organism evidence="2 3">
    <name type="scientific">Oceanobacillus neutriphilus</name>
    <dbReference type="NCBI Taxonomy" id="531815"/>
    <lineage>
        <taxon>Bacteria</taxon>
        <taxon>Bacillati</taxon>
        <taxon>Bacillota</taxon>
        <taxon>Bacilli</taxon>
        <taxon>Bacillales</taxon>
        <taxon>Bacillaceae</taxon>
        <taxon>Oceanobacillus</taxon>
    </lineage>
</organism>
<evidence type="ECO:0000256" key="1">
    <source>
        <dbReference type="SAM" id="Phobius"/>
    </source>
</evidence>
<gene>
    <name evidence="2" type="ORF">GCM10011346_50860</name>
</gene>
<keyword evidence="3" id="KW-1185">Reference proteome</keyword>
<keyword evidence="1" id="KW-0472">Membrane</keyword>